<evidence type="ECO:0000313" key="2">
    <source>
        <dbReference type="Proteomes" id="UP000054776"/>
    </source>
</evidence>
<reference evidence="1 2" key="1">
    <citation type="submission" date="2015-01" db="EMBL/GenBank/DDBJ databases">
        <title>Evolution of Trichinella species and genotypes.</title>
        <authorList>
            <person name="Korhonen P.K."/>
            <person name="Edoardo P."/>
            <person name="Giuseppe L.R."/>
            <person name="Gasser R.B."/>
        </authorList>
    </citation>
    <scope>NUCLEOTIDE SEQUENCE [LARGE SCALE GENOMIC DNA]</scope>
    <source>
        <strain evidence="1">ISS3</strain>
    </source>
</reference>
<feature type="non-terminal residue" evidence="1">
    <location>
        <position position="1"/>
    </location>
</feature>
<comment type="caution">
    <text evidence="1">The sequence shown here is derived from an EMBL/GenBank/DDBJ whole genome shotgun (WGS) entry which is preliminary data.</text>
</comment>
<dbReference type="EMBL" id="JYDH01002555">
    <property type="protein sequence ID" value="KRY09484.1"/>
    <property type="molecule type" value="Genomic_DNA"/>
</dbReference>
<dbReference type="Proteomes" id="UP000054776">
    <property type="component" value="Unassembled WGS sequence"/>
</dbReference>
<keyword evidence="2" id="KW-1185">Reference proteome</keyword>
<dbReference type="AlphaFoldDB" id="A0A0V0ZAS7"/>
<accession>A0A0V0ZAS7</accession>
<protein>
    <submittedName>
        <fullName evidence="1">Uncharacterized protein</fullName>
    </submittedName>
</protein>
<organism evidence="1 2">
    <name type="scientific">Trichinella spiralis</name>
    <name type="common">Trichina worm</name>
    <dbReference type="NCBI Taxonomy" id="6334"/>
    <lineage>
        <taxon>Eukaryota</taxon>
        <taxon>Metazoa</taxon>
        <taxon>Ecdysozoa</taxon>
        <taxon>Nematoda</taxon>
        <taxon>Enoplea</taxon>
        <taxon>Dorylaimia</taxon>
        <taxon>Trichinellida</taxon>
        <taxon>Trichinellidae</taxon>
        <taxon>Trichinella</taxon>
    </lineage>
</organism>
<gene>
    <name evidence="1" type="ORF">T01_7009</name>
</gene>
<sequence length="76" mass="8960">LSKLENSVPSSHALRERKETIEHLKILLSTNHVWRERKETTQVNFRRNAKRQTTTLVCKITQLETTDSQKALFIEK</sequence>
<dbReference type="InParanoid" id="A0A0V0ZAS7"/>
<name>A0A0V0ZAS7_TRISP</name>
<evidence type="ECO:0000313" key="1">
    <source>
        <dbReference type="EMBL" id="KRY09484.1"/>
    </source>
</evidence>
<proteinExistence type="predicted"/>